<sequence>MEQDYPLTEGPPSLLSTRAKLGSCWRRKRYIVRSKSQEWFTCNPGAATVTTGIAWTIGDVKVALAGWQERTSPRHSRDDASHDGTKYQTCGIRWAGLACKCDIQIRKHSIRAPVQRTASWCVETGRIHLKNRCPTKINRSPRDVTCCNHPRHHHVLKKVL</sequence>
<protein>
    <submittedName>
        <fullName evidence="1">Uncharacterized protein</fullName>
    </submittedName>
</protein>
<evidence type="ECO:0000313" key="1">
    <source>
        <dbReference type="EMBL" id="EFW20827.1"/>
    </source>
</evidence>
<organism evidence="2">
    <name type="scientific">Coccidioides posadasii (strain RMSCC 757 / Silveira)</name>
    <name type="common">Valley fever fungus</name>
    <dbReference type="NCBI Taxonomy" id="443226"/>
    <lineage>
        <taxon>Eukaryota</taxon>
        <taxon>Fungi</taxon>
        <taxon>Dikarya</taxon>
        <taxon>Ascomycota</taxon>
        <taxon>Pezizomycotina</taxon>
        <taxon>Eurotiomycetes</taxon>
        <taxon>Eurotiomycetidae</taxon>
        <taxon>Onygenales</taxon>
        <taxon>Onygenaceae</taxon>
        <taxon>Coccidioides</taxon>
    </lineage>
</organism>
<gene>
    <name evidence="1" type="ORF">CPSG_02670</name>
</gene>
<dbReference type="EMBL" id="GL636488">
    <property type="protein sequence ID" value="EFW20827.1"/>
    <property type="molecule type" value="Genomic_DNA"/>
</dbReference>
<evidence type="ECO:0000313" key="2">
    <source>
        <dbReference type="Proteomes" id="UP000002497"/>
    </source>
</evidence>
<reference evidence="2" key="2">
    <citation type="submission" date="2010-03" db="EMBL/GenBank/DDBJ databases">
        <title>The genome sequence of Coccidioides posadasii strain Silveira.</title>
        <authorList>
            <consortium name="The Broad Institute Genome Sequencing Center for Infectious Disease"/>
            <person name="Neafsey D."/>
            <person name="Orbach M."/>
            <person name="Henn M.R."/>
            <person name="Cole G.T."/>
            <person name="Galgiani J."/>
            <person name="Gardner M.J."/>
            <person name="Kirkland T.N."/>
            <person name="Taylor J.W."/>
            <person name="Young S.K."/>
            <person name="Zeng Q."/>
            <person name="Koehrsen M."/>
            <person name="Alvarado L."/>
            <person name="Berlin A."/>
            <person name="Borenstein D."/>
            <person name="Chapman S.B."/>
            <person name="Chen Z."/>
            <person name="Engels R."/>
            <person name="Freedman E."/>
            <person name="Gellesch M."/>
            <person name="Goldberg J."/>
            <person name="Griggs A."/>
            <person name="Gujja S."/>
            <person name="Heilman E."/>
            <person name="Heiman D."/>
            <person name="Howarth C."/>
            <person name="Jen D."/>
            <person name="Larson L."/>
            <person name="Mehta T."/>
            <person name="Neiman D."/>
            <person name="Park D."/>
            <person name="Pearson M."/>
            <person name="Richards J."/>
            <person name="Roberts A."/>
            <person name="Saif S."/>
            <person name="Shea T."/>
            <person name="Shenoy N."/>
            <person name="Sisk P."/>
            <person name="Stolte C."/>
            <person name="Sykes S."/>
            <person name="Walk T."/>
            <person name="White J."/>
            <person name="Yandava C."/>
            <person name="Haas B."/>
            <person name="Nusbaum C."/>
            <person name="Birren B."/>
        </authorList>
    </citation>
    <scope>NUCLEOTIDE SEQUENCE [LARGE SCALE GENOMIC DNA]</scope>
    <source>
        <strain evidence="2">RMSCC 757 / Silveira</strain>
    </source>
</reference>
<proteinExistence type="predicted"/>
<name>E9CY00_COCPS</name>
<dbReference type="VEuPathDB" id="FungiDB:CPSG_02670"/>
<reference evidence="2" key="1">
    <citation type="journal article" date="2010" name="Genome Res.">
        <title>Population genomic sequencing of Coccidioides fungi reveals recent hybridization and transposon control.</title>
        <authorList>
            <person name="Neafsey D.E."/>
            <person name="Barker B.M."/>
            <person name="Sharpton T.J."/>
            <person name="Stajich J.E."/>
            <person name="Park D.J."/>
            <person name="Whiston E."/>
            <person name="Hung C.-Y."/>
            <person name="McMahan C."/>
            <person name="White J."/>
            <person name="Sykes S."/>
            <person name="Heiman D."/>
            <person name="Young S."/>
            <person name="Zeng Q."/>
            <person name="Abouelleil A."/>
            <person name="Aftuck L."/>
            <person name="Bessette D."/>
            <person name="Brown A."/>
            <person name="FitzGerald M."/>
            <person name="Lui A."/>
            <person name="Macdonald J.P."/>
            <person name="Priest M."/>
            <person name="Orbach M.J."/>
            <person name="Galgiani J.N."/>
            <person name="Kirkland T.N."/>
            <person name="Cole G.T."/>
            <person name="Birren B.W."/>
            <person name="Henn M.R."/>
            <person name="Taylor J.W."/>
            <person name="Rounsley S.D."/>
        </authorList>
    </citation>
    <scope>NUCLEOTIDE SEQUENCE [LARGE SCALE GENOMIC DNA]</scope>
    <source>
        <strain evidence="2">RMSCC 757 / Silveira</strain>
    </source>
</reference>
<dbReference type="HOGENOM" id="CLU_1652010_0_0_1"/>
<keyword evidence="2" id="KW-1185">Reference proteome</keyword>
<dbReference type="AlphaFoldDB" id="E9CY00"/>
<dbReference type="Proteomes" id="UP000002497">
    <property type="component" value="Unassembled WGS sequence"/>
</dbReference>
<accession>E9CY00</accession>